<accession>A0A0C3BWB9</accession>
<reference evidence="1 2" key="1">
    <citation type="submission" date="2014-04" db="EMBL/GenBank/DDBJ databases">
        <authorList>
            <consortium name="DOE Joint Genome Institute"/>
            <person name="Kuo A."/>
            <person name="Gay G."/>
            <person name="Dore J."/>
            <person name="Kohler A."/>
            <person name="Nagy L.G."/>
            <person name="Floudas D."/>
            <person name="Copeland A."/>
            <person name="Barry K.W."/>
            <person name="Cichocki N."/>
            <person name="Veneault-Fourrey C."/>
            <person name="LaButti K."/>
            <person name="Lindquist E.A."/>
            <person name="Lipzen A."/>
            <person name="Lundell T."/>
            <person name="Morin E."/>
            <person name="Murat C."/>
            <person name="Sun H."/>
            <person name="Tunlid A."/>
            <person name="Henrissat B."/>
            <person name="Grigoriev I.V."/>
            <person name="Hibbett D.S."/>
            <person name="Martin F."/>
            <person name="Nordberg H.P."/>
            <person name="Cantor M.N."/>
            <person name="Hua S.X."/>
        </authorList>
    </citation>
    <scope>NUCLEOTIDE SEQUENCE [LARGE SCALE GENOMIC DNA]</scope>
    <source>
        <strain evidence="2">h7</strain>
    </source>
</reference>
<dbReference type="Proteomes" id="UP000053424">
    <property type="component" value="Unassembled WGS sequence"/>
</dbReference>
<organism evidence="1 2">
    <name type="scientific">Hebeloma cylindrosporum</name>
    <dbReference type="NCBI Taxonomy" id="76867"/>
    <lineage>
        <taxon>Eukaryota</taxon>
        <taxon>Fungi</taxon>
        <taxon>Dikarya</taxon>
        <taxon>Basidiomycota</taxon>
        <taxon>Agaricomycotina</taxon>
        <taxon>Agaricomycetes</taxon>
        <taxon>Agaricomycetidae</taxon>
        <taxon>Agaricales</taxon>
        <taxon>Agaricineae</taxon>
        <taxon>Hymenogastraceae</taxon>
        <taxon>Hebeloma</taxon>
    </lineage>
</organism>
<keyword evidence="2" id="KW-1185">Reference proteome</keyword>
<proteinExistence type="predicted"/>
<name>A0A0C3BWB9_HEBCY</name>
<gene>
    <name evidence="1" type="ORF">M413DRAFT_326877</name>
</gene>
<evidence type="ECO:0000313" key="2">
    <source>
        <dbReference type="Proteomes" id="UP000053424"/>
    </source>
</evidence>
<evidence type="ECO:0000313" key="1">
    <source>
        <dbReference type="EMBL" id="KIM35686.1"/>
    </source>
</evidence>
<dbReference type="HOGENOM" id="CLU_1428159_0_0_1"/>
<protein>
    <submittedName>
        <fullName evidence="1">Uncharacterized protein</fullName>
    </submittedName>
</protein>
<reference evidence="2" key="2">
    <citation type="submission" date="2015-01" db="EMBL/GenBank/DDBJ databases">
        <title>Evolutionary Origins and Diversification of the Mycorrhizal Mutualists.</title>
        <authorList>
            <consortium name="DOE Joint Genome Institute"/>
            <consortium name="Mycorrhizal Genomics Consortium"/>
            <person name="Kohler A."/>
            <person name="Kuo A."/>
            <person name="Nagy L.G."/>
            <person name="Floudas D."/>
            <person name="Copeland A."/>
            <person name="Barry K.W."/>
            <person name="Cichocki N."/>
            <person name="Veneault-Fourrey C."/>
            <person name="LaButti K."/>
            <person name="Lindquist E.A."/>
            <person name="Lipzen A."/>
            <person name="Lundell T."/>
            <person name="Morin E."/>
            <person name="Murat C."/>
            <person name="Riley R."/>
            <person name="Ohm R."/>
            <person name="Sun H."/>
            <person name="Tunlid A."/>
            <person name="Henrissat B."/>
            <person name="Grigoriev I.V."/>
            <person name="Hibbett D.S."/>
            <person name="Martin F."/>
        </authorList>
    </citation>
    <scope>NUCLEOTIDE SEQUENCE [LARGE SCALE GENOMIC DNA]</scope>
    <source>
        <strain evidence="2">h7</strain>
    </source>
</reference>
<sequence length="190" mass="21758">MMDSLQSLETIIYDIPALVNAPVPNVDLVWSATCKILNWTQKRRQTISKRERDWEQRSLDSRLVWINRRIFKQILRLDTFHGKDGSSRRITLCEPLERVAASLWPTSEDVPADLPRRIPETTGFESDLDSVGLSKTLFSLRVADASLAEFLTHPEYAGDLYISPDAYHTQFAEVCLYHCDLASRSKKTCV</sequence>
<dbReference type="AlphaFoldDB" id="A0A0C3BWB9"/>
<dbReference type="EMBL" id="KN831816">
    <property type="protein sequence ID" value="KIM35686.1"/>
    <property type="molecule type" value="Genomic_DNA"/>
</dbReference>